<organism evidence="1 2">
    <name type="scientific">Morus notabilis</name>
    <dbReference type="NCBI Taxonomy" id="981085"/>
    <lineage>
        <taxon>Eukaryota</taxon>
        <taxon>Viridiplantae</taxon>
        <taxon>Streptophyta</taxon>
        <taxon>Embryophyta</taxon>
        <taxon>Tracheophyta</taxon>
        <taxon>Spermatophyta</taxon>
        <taxon>Magnoliopsida</taxon>
        <taxon>eudicotyledons</taxon>
        <taxon>Gunneridae</taxon>
        <taxon>Pentapetalae</taxon>
        <taxon>rosids</taxon>
        <taxon>fabids</taxon>
        <taxon>Rosales</taxon>
        <taxon>Moraceae</taxon>
        <taxon>Moreae</taxon>
        <taxon>Morus</taxon>
    </lineage>
</organism>
<dbReference type="AlphaFoldDB" id="W9R0Q1"/>
<gene>
    <name evidence="1" type="ORF">L484_003275</name>
</gene>
<sequence>MDNKDHFRFPKRNCAWISVAEAASGMIPAFKHDGTRRWTLKTSYGCDVNRQLYFQSPKRRK</sequence>
<accession>W9R0Q1</accession>
<evidence type="ECO:0000313" key="2">
    <source>
        <dbReference type="Proteomes" id="UP000030645"/>
    </source>
</evidence>
<dbReference type="Proteomes" id="UP000030645">
    <property type="component" value="Unassembled WGS sequence"/>
</dbReference>
<reference evidence="2" key="1">
    <citation type="submission" date="2013-01" db="EMBL/GenBank/DDBJ databases">
        <title>Draft Genome Sequence of a Mulberry Tree, Morus notabilis C.K. Schneid.</title>
        <authorList>
            <person name="He N."/>
            <person name="Zhao S."/>
        </authorList>
    </citation>
    <scope>NUCLEOTIDE SEQUENCE</scope>
</reference>
<dbReference type="EMBL" id="KE344013">
    <property type="protein sequence ID" value="EXB50799.1"/>
    <property type="molecule type" value="Genomic_DNA"/>
</dbReference>
<protein>
    <submittedName>
        <fullName evidence="1">Uncharacterized protein</fullName>
    </submittedName>
</protein>
<keyword evidence="2" id="KW-1185">Reference proteome</keyword>
<proteinExistence type="predicted"/>
<name>W9R0Q1_9ROSA</name>
<evidence type="ECO:0000313" key="1">
    <source>
        <dbReference type="EMBL" id="EXB50799.1"/>
    </source>
</evidence>